<sequence length="292" mass="32589">MSYTSISSDSDPSSWGILLMDADELPEMDLYEELGPVYPEYLVPSDDDILVEDPEEEPEEDPIDYAADVDDDEDEEEDSSEDEDEEEEEHLALSDSNDVASPAVDLTPIPFPSEGEVARLLALPTPLPSSLTLVSSPLPQIPPLPTSPTYDQASLSLPRKRLILTDPTPRFEVGESSTAAAARQPRSTIAHRVDYSFLDTIDASIRASERRTMAVVEVVNLRERFEVRQALDRSEAQNRALEVRIVVLETQAYRHEWQHQDANDYATRAVMRIHVLEARAHIDTLEDTGSSA</sequence>
<proteinExistence type="predicted"/>
<reference evidence="2" key="2">
    <citation type="submission" date="2022-01" db="EMBL/GenBank/DDBJ databases">
        <authorList>
            <person name="Yamashiro T."/>
            <person name="Shiraishi A."/>
            <person name="Satake H."/>
            <person name="Nakayama K."/>
        </authorList>
    </citation>
    <scope>NUCLEOTIDE SEQUENCE</scope>
</reference>
<name>A0ABQ4XV12_9ASTR</name>
<dbReference type="EMBL" id="BQNB010009812">
    <property type="protein sequence ID" value="GJS68738.1"/>
    <property type="molecule type" value="Genomic_DNA"/>
</dbReference>
<keyword evidence="3" id="KW-1185">Reference proteome</keyword>
<evidence type="ECO:0000313" key="2">
    <source>
        <dbReference type="EMBL" id="GJS68738.1"/>
    </source>
</evidence>
<feature type="region of interest" description="Disordered" evidence="1">
    <location>
        <begin position="39"/>
        <end position="110"/>
    </location>
</feature>
<dbReference type="Proteomes" id="UP001151760">
    <property type="component" value="Unassembled WGS sequence"/>
</dbReference>
<gene>
    <name evidence="2" type="ORF">Tco_0683303</name>
</gene>
<evidence type="ECO:0000256" key="1">
    <source>
        <dbReference type="SAM" id="MobiDB-lite"/>
    </source>
</evidence>
<reference evidence="2" key="1">
    <citation type="journal article" date="2022" name="Int. J. Mol. Sci.">
        <title>Draft Genome of Tanacetum Coccineum: Genomic Comparison of Closely Related Tanacetum-Family Plants.</title>
        <authorList>
            <person name="Yamashiro T."/>
            <person name="Shiraishi A."/>
            <person name="Nakayama K."/>
            <person name="Satake H."/>
        </authorList>
    </citation>
    <scope>NUCLEOTIDE SEQUENCE</scope>
</reference>
<feature type="compositionally biased region" description="Acidic residues" evidence="1">
    <location>
        <begin position="45"/>
        <end position="89"/>
    </location>
</feature>
<comment type="caution">
    <text evidence="2">The sequence shown here is derived from an EMBL/GenBank/DDBJ whole genome shotgun (WGS) entry which is preliminary data.</text>
</comment>
<protein>
    <submittedName>
        <fullName evidence="2">Uncharacterized protein</fullName>
    </submittedName>
</protein>
<organism evidence="2 3">
    <name type="scientific">Tanacetum coccineum</name>
    <dbReference type="NCBI Taxonomy" id="301880"/>
    <lineage>
        <taxon>Eukaryota</taxon>
        <taxon>Viridiplantae</taxon>
        <taxon>Streptophyta</taxon>
        <taxon>Embryophyta</taxon>
        <taxon>Tracheophyta</taxon>
        <taxon>Spermatophyta</taxon>
        <taxon>Magnoliopsida</taxon>
        <taxon>eudicotyledons</taxon>
        <taxon>Gunneridae</taxon>
        <taxon>Pentapetalae</taxon>
        <taxon>asterids</taxon>
        <taxon>campanulids</taxon>
        <taxon>Asterales</taxon>
        <taxon>Asteraceae</taxon>
        <taxon>Asteroideae</taxon>
        <taxon>Anthemideae</taxon>
        <taxon>Anthemidinae</taxon>
        <taxon>Tanacetum</taxon>
    </lineage>
</organism>
<accession>A0ABQ4XV12</accession>
<evidence type="ECO:0000313" key="3">
    <source>
        <dbReference type="Proteomes" id="UP001151760"/>
    </source>
</evidence>